<evidence type="ECO:0000313" key="3">
    <source>
        <dbReference type="Proteomes" id="UP001054811"/>
    </source>
</evidence>
<dbReference type="EMBL" id="CP091139">
    <property type="protein sequence ID" value="UUT36438.1"/>
    <property type="molecule type" value="Genomic_DNA"/>
</dbReference>
<keyword evidence="1" id="KW-1133">Transmembrane helix</keyword>
<dbReference type="Proteomes" id="UP001054811">
    <property type="component" value="Chromosome"/>
</dbReference>
<dbReference type="RefSeq" id="WP_259613096.1">
    <property type="nucleotide sequence ID" value="NZ_CP091139.2"/>
</dbReference>
<accession>A0ABY5NML9</accession>
<keyword evidence="3" id="KW-1185">Reference proteome</keyword>
<sequence>MTGRARRIRVPGVAADFRVPPGWTTPTDQWIRENAFWRPPADWTPRDGLPLAPADWVFWLPNPHWYTTSTSMYRGVMRWQTSAAWLALASILVTTASAFLSAFPLVRLAGMALGAAMLTCLIVYTVLRARTTRRLFRQLESEADRRRSQRLTREYQRYLVTSA</sequence>
<feature type="transmembrane region" description="Helical" evidence="1">
    <location>
        <begin position="108"/>
        <end position="127"/>
    </location>
</feature>
<keyword evidence="1" id="KW-0812">Transmembrane</keyword>
<name>A0ABY5NML9_9MICO</name>
<evidence type="ECO:0008006" key="4">
    <source>
        <dbReference type="Google" id="ProtNLM"/>
    </source>
</evidence>
<proteinExistence type="predicted"/>
<organism evidence="2 3">
    <name type="scientific">Microbacterium elymi</name>
    <dbReference type="NCBI Taxonomy" id="2909587"/>
    <lineage>
        <taxon>Bacteria</taxon>
        <taxon>Bacillati</taxon>
        <taxon>Actinomycetota</taxon>
        <taxon>Actinomycetes</taxon>
        <taxon>Micrococcales</taxon>
        <taxon>Microbacteriaceae</taxon>
        <taxon>Microbacterium</taxon>
    </lineage>
</organism>
<evidence type="ECO:0000313" key="2">
    <source>
        <dbReference type="EMBL" id="UUT36438.1"/>
    </source>
</evidence>
<reference evidence="2" key="1">
    <citation type="submission" date="2022-01" db="EMBL/GenBank/DDBJ databases">
        <title>Microbacterium eymi and Microbacterium rhizovicinus sp. nov., isolated from the rhizospheric soil of Elymus tsukushiensis, a plant native to the Dokdo Islands, Republic of Korea.</title>
        <authorList>
            <person name="Hwang Y.J."/>
        </authorList>
    </citation>
    <scope>NUCLEOTIDE SEQUENCE</scope>
    <source>
        <strain evidence="2">KUDC0405</strain>
    </source>
</reference>
<evidence type="ECO:0000256" key="1">
    <source>
        <dbReference type="SAM" id="Phobius"/>
    </source>
</evidence>
<gene>
    <name evidence="2" type="ORF">L2X98_26350</name>
</gene>
<keyword evidence="1" id="KW-0472">Membrane</keyword>
<feature type="transmembrane region" description="Helical" evidence="1">
    <location>
        <begin position="82"/>
        <end position="102"/>
    </location>
</feature>
<protein>
    <recommendedName>
        <fullName evidence="4">DUF2510 domain-containing protein</fullName>
    </recommendedName>
</protein>